<accession>A0A1M4ZS45</accession>
<dbReference type="PRINTS" id="PR00862">
    <property type="entry name" value="PROLIGOPTASE"/>
</dbReference>
<sequence>MNRALYSILFFFLIQTLHAQQFVKQYTIEQFYKTINYGGGNFNKQENKILLHDNSTGIFNVYEIDLSSKVKKPLTKSSKESYFMIDYIPGSNDFLYSADKGGNENAHIYLQSADSVKDLTPGEKEKASFFGWNKAKTAFYYQSNVRDPKYFDVYKMTIADLKPELLYTNDKGFDVGSISPDENNILLVKNITTDKNEMYLLDRKSGDLKKISVEDEATYSPQAFELDNSAFYYLTNEDNEFARLVKYNIASGKKETVYSDKWDVMYMYLSENGKYHVIGINEDGRNKVLFFDHRTGKQIPFPAVKEGNVQGVSISPSEKNMIIYVAGDRSPVNLWWYNFDTRKMQKLTSALNPEINPNDLVDAQVVRYKSFDGMEVPAIFYKPKQASGGRRVPALVWVHGGPGGQSRAGYSQAIQYFVNHGYAILAVNNRGSSGYGKSYYKMDNRNHGDKDLKDCVWGKKWLASQSYIDPNKIGIYGGSYGGFMSLAGIIQYPNEFKVGVDLFGVTNWLRTLKSVPPYWESFKKALYEEMGDPEKDSVRLHNISPLFNTDKIKTPLLVLQGSNDPRVLPVESDEIVAGARKNGTPVEYVLFPDEGHGFRKKENQIKAAKVTLDFLDKYLSGNGAASTEKKKAF</sequence>
<protein>
    <submittedName>
        <fullName evidence="4">Dipeptidyl aminopeptidase/acylaminoacyl peptidase</fullName>
    </submittedName>
</protein>
<dbReference type="Gene3D" id="2.130.10.120">
    <property type="entry name" value="Prolyl oligopeptidase, N-terminal domain"/>
    <property type="match status" value="1"/>
</dbReference>
<proteinExistence type="predicted"/>
<name>A0A1M4ZS45_9BACT</name>
<dbReference type="STRING" id="1121884.SAMN02745131_02046"/>
<keyword evidence="5" id="KW-1185">Reference proteome</keyword>
<dbReference type="PANTHER" id="PTHR42776:SF27">
    <property type="entry name" value="DIPEPTIDYL PEPTIDASE FAMILY MEMBER 6"/>
    <property type="match status" value="1"/>
</dbReference>
<dbReference type="SUPFAM" id="SSF50993">
    <property type="entry name" value="Peptidase/esterase 'gauge' domain"/>
    <property type="match status" value="1"/>
</dbReference>
<feature type="signal peptide" evidence="2">
    <location>
        <begin position="1"/>
        <end position="19"/>
    </location>
</feature>
<dbReference type="AlphaFoldDB" id="A0A1M4ZS45"/>
<feature type="domain" description="Peptidase S9 prolyl oligopeptidase catalytic" evidence="3">
    <location>
        <begin position="410"/>
        <end position="620"/>
    </location>
</feature>
<gene>
    <name evidence="4" type="ORF">SAMN02745131_02046</name>
</gene>
<keyword evidence="2" id="KW-0732">Signal</keyword>
<dbReference type="InterPro" id="IPR002470">
    <property type="entry name" value="Peptidase_S9A"/>
</dbReference>
<dbReference type="InterPro" id="IPR001375">
    <property type="entry name" value="Peptidase_S9_cat"/>
</dbReference>
<evidence type="ECO:0000313" key="4">
    <source>
        <dbReference type="EMBL" id="SHF20617.1"/>
    </source>
</evidence>
<dbReference type="Gene3D" id="3.40.50.1820">
    <property type="entry name" value="alpha/beta hydrolase"/>
    <property type="match status" value="1"/>
</dbReference>
<dbReference type="Pfam" id="PF00326">
    <property type="entry name" value="Peptidase_S9"/>
    <property type="match status" value="1"/>
</dbReference>
<evidence type="ECO:0000259" key="3">
    <source>
        <dbReference type="Pfam" id="PF00326"/>
    </source>
</evidence>
<dbReference type="RefSeq" id="WP_072835235.1">
    <property type="nucleotide sequence ID" value="NZ_FQUU01000007.1"/>
</dbReference>
<dbReference type="PANTHER" id="PTHR42776">
    <property type="entry name" value="SERINE PEPTIDASE S9 FAMILY MEMBER"/>
    <property type="match status" value="1"/>
</dbReference>
<keyword evidence="4" id="KW-0031">Aminopeptidase</keyword>
<evidence type="ECO:0000256" key="1">
    <source>
        <dbReference type="ARBA" id="ARBA00022801"/>
    </source>
</evidence>
<keyword evidence="1" id="KW-0378">Hydrolase</keyword>
<dbReference type="InterPro" id="IPR029058">
    <property type="entry name" value="AB_hydrolase_fold"/>
</dbReference>
<dbReference type="OrthoDB" id="108903at2"/>
<keyword evidence="4" id="KW-0645">Protease</keyword>
<feature type="chain" id="PRO_5013336332" evidence="2">
    <location>
        <begin position="20"/>
        <end position="633"/>
    </location>
</feature>
<organism evidence="4 5">
    <name type="scientific">Flavisolibacter ginsengisoli DSM 18119</name>
    <dbReference type="NCBI Taxonomy" id="1121884"/>
    <lineage>
        <taxon>Bacteria</taxon>
        <taxon>Pseudomonadati</taxon>
        <taxon>Bacteroidota</taxon>
        <taxon>Chitinophagia</taxon>
        <taxon>Chitinophagales</taxon>
        <taxon>Chitinophagaceae</taxon>
        <taxon>Flavisolibacter</taxon>
    </lineage>
</organism>
<reference evidence="4 5" key="1">
    <citation type="submission" date="2016-11" db="EMBL/GenBank/DDBJ databases">
        <authorList>
            <person name="Jaros S."/>
            <person name="Januszkiewicz K."/>
            <person name="Wedrychowicz H."/>
        </authorList>
    </citation>
    <scope>NUCLEOTIDE SEQUENCE [LARGE SCALE GENOMIC DNA]</scope>
    <source>
        <strain evidence="4 5">DSM 18119</strain>
    </source>
</reference>
<dbReference type="GO" id="GO:0004177">
    <property type="term" value="F:aminopeptidase activity"/>
    <property type="evidence" value="ECO:0007669"/>
    <property type="project" value="UniProtKB-KW"/>
</dbReference>
<dbReference type="EMBL" id="FQUU01000007">
    <property type="protein sequence ID" value="SHF20617.1"/>
    <property type="molecule type" value="Genomic_DNA"/>
</dbReference>
<evidence type="ECO:0000256" key="2">
    <source>
        <dbReference type="SAM" id="SignalP"/>
    </source>
</evidence>
<dbReference type="GO" id="GO:0004252">
    <property type="term" value="F:serine-type endopeptidase activity"/>
    <property type="evidence" value="ECO:0007669"/>
    <property type="project" value="InterPro"/>
</dbReference>
<dbReference type="GO" id="GO:0006508">
    <property type="term" value="P:proteolysis"/>
    <property type="evidence" value="ECO:0007669"/>
    <property type="project" value="InterPro"/>
</dbReference>
<dbReference type="Proteomes" id="UP000184048">
    <property type="component" value="Unassembled WGS sequence"/>
</dbReference>
<evidence type="ECO:0000313" key="5">
    <source>
        <dbReference type="Proteomes" id="UP000184048"/>
    </source>
</evidence>
<dbReference type="SUPFAM" id="SSF53474">
    <property type="entry name" value="alpha/beta-Hydrolases"/>
    <property type="match status" value="1"/>
</dbReference>